<protein>
    <submittedName>
        <fullName evidence="1">Mobile element protein</fullName>
    </submittedName>
</protein>
<gene>
    <name evidence="1" type="ORF">DSOL_5352</name>
</gene>
<sequence>MIQHMADQVEHIYLALGYTDFRRQITGLTAMVALQFKMDPYSGNTLFLFCNKRHTAIKALRWDGNGFLLATKSLANDMKFQWPKTKGELRDINARQLQWLLEGLQIDQKKAHPQTVDTTGVAF</sequence>
<dbReference type="RefSeq" id="WP_083643078.1">
    <property type="nucleotide sequence ID" value="NZ_MLBF01000125.1"/>
</dbReference>
<reference evidence="1 2" key="1">
    <citation type="submission" date="2016-09" db="EMBL/GenBank/DDBJ databases">
        <title>Complete genome of Desulfosporosinus sp. OL.</title>
        <authorList>
            <person name="Mardanov A."/>
            <person name="Beletsky A."/>
            <person name="Panova A."/>
            <person name="Karnachuk O."/>
            <person name="Ravin N."/>
        </authorList>
    </citation>
    <scope>NUCLEOTIDE SEQUENCE [LARGE SCALE GENOMIC DNA]</scope>
    <source>
        <strain evidence="1 2">OL</strain>
    </source>
</reference>
<dbReference type="STRING" id="1888891.DSOL_5352"/>
<evidence type="ECO:0000313" key="2">
    <source>
        <dbReference type="Proteomes" id="UP000186102"/>
    </source>
</evidence>
<proteinExistence type="predicted"/>
<dbReference type="Pfam" id="PF05717">
    <property type="entry name" value="TnpB_IS66"/>
    <property type="match status" value="1"/>
</dbReference>
<dbReference type="PANTHER" id="PTHR36455">
    <property type="match status" value="1"/>
</dbReference>
<dbReference type="EMBL" id="MLBF01000125">
    <property type="protein sequence ID" value="OLN25279.1"/>
    <property type="molecule type" value="Genomic_DNA"/>
</dbReference>
<dbReference type="InterPro" id="IPR008878">
    <property type="entry name" value="Transposase_IS66_Orf2"/>
</dbReference>
<evidence type="ECO:0000313" key="1">
    <source>
        <dbReference type="EMBL" id="OLN25279.1"/>
    </source>
</evidence>
<accession>A0A1Q8QD73</accession>
<comment type="caution">
    <text evidence="1">The sequence shown here is derived from an EMBL/GenBank/DDBJ whole genome shotgun (WGS) entry which is preliminary data.</text>
</comment>
<dbReference type="NCBIfam" id="NF033819">
    <property type="entry name" value="IS66_TnpB"/>
    <property type="match status" value="1"/>
</dbReference>
<organism evidence="1 2">
    <name type="scientific">Desulfosporosinus metallidurans</name>
    <dbReference type="NCBI Taxonomy" id="1888891"/>
    <lineage>
        <taxon>Bacteria</taxon>
        <taxon>Bacillati</taxon>
        <taxon>Bacillota</taxon>
        <taxon>Clostridia</taxon>
        <taxon>Eubacteriales</taxon>
        <taxon>Desulfitobacteriaceae</taxon>
        <taxon>Desulfosporosinus</taxon>
    </lineage>
</organism>
<dbReference type="PANTHER" id="PTHR36455:SF1">
    <property type="entry name" value="BLR8292 PROTEIN"/>
    <property type="match status" value="1"/>
</dbReference>
<keyword evidence="2" id="KW-1185">Reference proteome</keyword>
<dbReference type="OrthoDB" id="4956084at2"/>
<dbReference type="Proteomes" id="UP000186102">
    <property type="component" value="Unassembled WGS sequence"/>
</dbReference>
<dbReference type="AlphaFoldDB" id="A0A1Q8QD73"/>
<name>A0A1Q8QD73_9FIRM</name>